<evidence type="ECO:0000256" key="1">
    <source>
        <dbReference type="SAM" id="MobiDB-lite"/>
    </source>
</evidence>
<dbReference type="EMBL" id="KB446555">
    <property type="protein sequence ID" value="EME88006.1"/>
    <property type="molecule type" value="Genomic_DNA"/>
</dbReference>
<gene>
    <name evidence="2" type="ORF">MYCFIDRAFT_169724</name>
</gene>
<reference evidence="2 3" key="1">
    <citation type="journal article" date="2012" name="PLoS Pathog.">
        <title>Diverse lifestyles and strategies of plant pathogenesis encoded in the genomes of eighteen Dothideomycetes fungi.</title>
        <authorList>
            <person name="Ohm R.A."/>
            <person name="Feau N."/>
            <person name="Henrissat B."/>
            <person name="Schoch C.L."/>
            <person name="Horwitz B.A."/>
            <person name="Barry K.W."/>
            <person name="Condon B.J."/>
            <person name="Copeland A.C."/>
            <person name="Dhillon B."/>
            <person name="Glaser F."/>
            <person name="Hesse C.N."/>
            <person name="Kosti I."/>
            <person name="LaButti K."/>
            <person name="Lindquist E.A."/>
            <person name="Lucas S."/>
            <person name="Salamov A.A."/>
            <person name="Bradshaw R.E."/>
            <person name="Ciuffetti L."/>
            <person name="Hamelin R.C."/>
            <person name="Kema G.H.J."/>
            <person name="Lawrence C."/>
            <person name="Scott J.A."/>
            <person name="Spatafora J.W."/>
            <person name="Turgeon B.G."/>
            <person name="de Wit P.J.G.M."/>
            <person name="Zhong S."/>
            <person name="Goodwin S.B."/>
            <person name="Grigoriev I.V."/>
        </authorList>
    </citation>
    <scope>NUCLEOTIDE SEQUENCE [LARGE SCALE GENOMIC DNA]</scope>
    <source>
        <strain evidence="2 3">CIRAD86</strain>
    </source>
</reference>
<dbReference type="GeneID" id="19332403"/>
<dbReference type="HOGENOM" id="CLU_1939060_0_0_1"/>
<name>N1Q884_PSEFD</name>
<dbReference type="Proteomes" id="UP000016932">
    <property type="component" value="Unassembled WGS sequence"/>
</dbReference>
<dbReference type="KEGG" id="pfj:MYCFIDRAFT_169724"/>
<dbReference type="VEuPathDB" id="FungiDB:MYCFIDRAFT_169724"/>
<dbReference type="RefSeq" id="XP_007921234.1">
    <property type="nucleotide sequence ID" value="XM_007923043.1"/>
</dbReference>
<organism evidence="2 3">
    <name type="scientific">Pseudocercospora fijiensis (strain CIRAD86)</name>
    <name type="common">Black leaf streak disease fungus</name>
    <name type="synonym">Mycosphaerella fijiensis</name>
    <dbReference type="NCBI Taxonomy" id="383855"/>
    <lineage>
        <taxon>Eukaryota</taxon>
        <taxon>Fungi</taxon>
        <taxon>Dikarya</taxon>
        <taxon>Ascomycota</taxon>
        <taxon>Pezizomycotina</taxon>
        <taxon>Dothideomycetes</taxon>
        <taxon>Dothideomycetidae</taxon>
        <taxon>Mycosphaerellales</taxon>
        <taxon>Mycosphaerellaceae</taxon>
        <taxon>Pseudocercospora</taxon>
    </lineage>
</organism>
<evidence type="ECO:0000313" key="3">
    <source>
        <dbReference type="Proteomes" id="UP000016932"/>
    </source>
</evidence>
<sequence length="130" mass="14651">MREYTARNCFIIRRAASTEKEKHIFVGFCRACIQHGDVHLLRLSRRHGSDAIPCENSSPSGSGDSDCTNRSDLSRISSDLTKEFVKGIGPKSCCEFFRLRDEYAPRYSNLPETPALDPPKHMTRVLSSQS</sequence>
<dbReference type="AlphaFoldDB" id="N1Q884"/>
<keyword evidence="3" id="KW-1185">Reference proteome</keyword>
<evidence type="ECO:0000313" key="2">
    <source>
        <dbReference type="EMBL" id="EME88006.1"/>
    </source>
</evidence>
<proteinExistence type="predicted"/>
<accession>N1Q884</accession>
<feature type="region of interest" description="Disordered" evidence="1">
    <location>
        <begin position="108"/>
        <end position="130"/>
    </location>
</feature>
<protein>
    <submittedName>
        <fullName evidence="2">Uncharacterized protein</fullName>
    </submittedName>
</protein>